<dbReference type="Pfam" id="PF00566">
    <property type="entry name" value="RabGAP-TBC"/>
    <property type="match status" value="1"/>
</dbReference>
<feature type="region of interest" description="Disordered" evidence="1">
    <location>
        <begin position="1"/>
        <end position="29"/>
    </location>
</feature>
<proteinExistence type="predicted"/>
<dbReference type="PANTHER" id="PTHR47219">
    <property type="entry name" value="RAB GTPASE-ACTIVATING PROTEIN 1-LIKE"/>
    <property type="match status" value="1"/>
</dbReference>
<protein>
    <recommendedName>
        <fullName evidence="2">Rab-GAP TBC domain-containing protein</fullName>
    </recommendedName>
</protein>
<keyword evidence="4" id="KW-1185">Reference proteome</keyword>
<dbReference type="OrthoDB" id="313278at2759"/>
<dbReference type="AlphaFoldDB" id="A0A8S1UU25"/>
<name>A0A8S1UU25_9CILI</name>
<evidence type="ECO:0000259" key="2">
    <source>
        <dbReference type="PROSITE" id="PS50086"/>
    </source>
</evidence>
<dbReference type="Proteomes" id="UP000689195">
    <property type="component" value="Unassembled WGS sequence"/>
</dbReference>
<dbReference type="EMBL" id="CAJJDO010000048">
    <property type="protein sequence ID" value="CAD8168055.1"/>
    <property type="molecule type" value="Genomic_DNA"/>
</dbReference>
<evidence type="ECO:0000256" key="1">
    <source>
        <dbReference type="SAM" id="MobiDB-lite"/>
    </source>
</evidence>
<dbReference type="PANTHER" id="PTHR47219:SF9">
    <property type="entry name" value="GTPASE ACTIVATING PROTEIN AND CENTROSOME-ASSOCIATED, ISOFORM B"/>
    <property type="match status" value="1"/>
</dbReference>
<dbReference type="GO" id="GO:0031267">
    <property type="term" value="F:small GTPase binding"/>
    <property type="evidence" value="ECO:0007669"/>
    <property type="project" value="TreeGrafter"/>
</dbReference>
<organism evidence="3 4">
    <name type="scientific">Paramecium pentaurelia</name>
    <dbReference type="NCBI Taxonomy" id="43138"/>
    <lineage>
        <taxon>Eukaryota</taxon>
        <taxon>Sar</taxon>
        <taxon>Alveolata</taxon>
        <taxon>Ciliophora</taxon>
        <taxon>Intramacronucleata</taxon>
        <taxon>Oligohymenophorea</taxon>
        <taxon>Peniculida</taxon>
        <taxon>Parameciidae</taxon>
        <taxon>Paramecium</taxon>
    </lineage>
</organism>
<dbReference type="InterPro" id="IPR000195">
    <property type="entry name" value="Rab-GAP-TBC_dom"/>
</dbReference>
<dbReference type="InterPro" id="IPR050302">
    <property type="entry name" value="Rab_GAP_TBC_domain"/>
</dbReference>
<sequence>MSQQFQGRSSHGQLERKFEPAVENPKPTQQLRNIHVTGVTRDASKTIHYPKQPKMWKQPNSVFCLGIQPKEKEDSVINKIMRLFTREVDPCKCLPYQNNTCIKAKEWLGNYDADKLKTKYSNLLESKCEPKIIKQINLDVERTHPLKNYPQKLQDLQQVLIAYSKYNKIVGYMQGMNFVAAGLIYHSDNYVGFELLRKLIDLLQMNDLYSPMSPGLSKHIQLIDYLILTKMPDLYQHFCINGVKVDMFCASWLFSLFGMMIPIQKQVKLYDCIFKYGWTYIYQLIIGFLLYHQEILMSEDMTGIICILSQQNYRIDDNEFEVDWDELLDASLNVKISKTFIQEMHMKFDTKIQTFKL</sequence>
<feature type="domain" description="Rab-GAP TBC" evidence="2">
    <location>
        <begin position="97"/>
        <end position="277"/>
    </location>
</feature>
<dbReference type="GO" id="GO:0005096">
    <property type="term" value="F:GTPase activator activity"/>
    <property type="evidence" value="ECO:0007669"/>
    <property type="project" value="TreeGrafter"/>
</dbReference>
<comment type="caution">
    <text evidence="3">The sequence shown here is derived from an EMBL/GenBank/DDBJ whole genome shotgun (WGS) entry which is preliminary data.</text>
</comment>
<reference evidence="3" key="1">
    <citation type="submission" date="2021-01" db="EMBL/GenBank/DDBJ databases">
        <authorList>
            <consortium name="Genoscope - CEA"/>
            <person name="William W."/>
        </authorList>
    </citation>
    <scope>NUCLEOTIDE SEQUENCE</scope>
</reference>
<evidence type="ECO:0000313" key="3">
    <source>
        <dbReference type="EMBL" id="CAD8168055.1"/>
    </source>
</evidence>
<gene>
    <name evidence="3" type="ORF">PPENT_87.1.T0480165</name>
</gene>
<accession>A0A8S1UU25</accession>
<dbReference type="SMART" id="SM00164">
    <property type="entry name" value="TBC"/>
    <property type="match status" value="1"/>
</dbReference>
<feature type="compositionally biased region" description="Polar residues" evidence="1">
    <location>
        <begin position="1"/>
        <end position="12"/>
    </location>
</feature>
<dbReference type="PROSITE" id="PS50086">
    <property type="entry name" value="TBC_RABGAP"/>
    <property type="match status" value="1"/>
</dbReference>
<evidence type="ECO:0000313" key="4">
    <source>
        <dbReference type="Proteomes" id="UP000689195"/>
    </source>
</evidence>